<accession>A0AAV6YHG7</accession>
<evidence type="ECO:0000256" key="1">
    <source>
        <dbReference type="SAM" id="MobiDB-lite"/>
    </source>
</evidence>
<feature type="region of interest" description="Disordered" evidence="1">
    <location>
        <begin position="1"/>
        <end position="46"/>
    </location>
</feature>
<reference evidence="2" key="1">
    <citation type="thesis" date="2020" institute="ProQuest LLC" country="789 East Eisenhower Parkway, Ann Arbor, MI, USA">
        <title>Comparative Genomics and Chromosome Evolution.</title>
        <authorList>
            <person name="Mudd A.B."/>
        </authorList>
    </citation>
    <scope>NUCLEOTIDE SEQUENCE</scope>
    <source>
        <strain evidence="2">237g6f4</strain>
        <tissue evidence="2">Blood</tissue>
    </source>
</reference>
<gene>
    <name evidence="2" type="ORF">GDO81_026306</name>
</gene>
<feature type="compositionally biased region" description="Polar residues" evidence="1">
    <location>
        <begin position="7"/>
        <end position="19"/>
    </location>
</feature>
<comment type="caution">
    <text evidence="2">The sequence shown here is derived from an EMBL/GenBank/DDBJ whole genome shotgun (WGS) entry which is preliminary data.</text>
</comment>
<proteinExistence type="predicted"/>
<evidence type="ECO:0000313" key="2">
    <source>
        <dbReference type="EMBL" id="KAG8536461.1"/>
    </source>
</evidence>
<evidence type="ECO:0000313" key="3">
    <source>
        <dbReference type="Proteomes" id="UP000824782"/>
    </source>
</evidence>
<name>A0AAV6YHG7_ENGPU</name>
<keyword evidence="3" id="KW-1185">Reference proteome</keyword>
<dbReference type="EMBL" id="WNYA01043200">
    <property type="protein sequence ID" value="KAG8536461.1"/>
    <property type="molecule type" value="Genomic_DNA"/>
</dbReference>
<dbReference type="AlphaFoldDB" id="A0AAV6YHG7"/>
<dbReference type="Proteomes" id="UP000824782">
    <property type="component" value="Unassembled WGS sequence"/>
</dbReference>
<protein>
    <submittedName>
        <fullName evidence="2">Uncharacterized protein</fullName>
    </submittedName>
</protein>
<sequence length="69" mass="7725">MGPKASSHPNFRQNTSVLIPSSPAGKSRSVTEQRKSCHVQDLTSASRKRLQERNQNFSIFIPSVYISVH</sequence>
<organism evidence="2 3">
    <name type="scientific">Engystomops pustulosus</name>
    <name type="common">Tungara frog</name>
    <name type="synonym">Physalaemus pustulosus</name>
    <dbReference type="NCBI Taxonomy" id="76066"/>
    <lineage>
        <taxon>Eukaryota</taxon>
        <taxon>Metazoa</taxon>
        <taxon>Chordata</taxon>
        <taxon>Craniata</taxon>
        <taxon>Vertebrata</taxon>
        <taxon>Euteleostomi</taxon>
        <taxon>Amphibia</taxon>
        <taxon>Batrachia</taxon>
        <taxon>Anura</taxon>
        <taxon>Neobatrachia</taxon>
        <taxon>Hyloidea</taxon>
        <taxon>Leptodactylidae</taxon>
        <taxon>Leiuperinae</taxon>
        <taxon>Engystomops</taxon>
    </lineage>
</organism>